<dbReference type="GO" id="GO:0006275">
    <property type="term" value="P:regulation of DNA replication"/>
    <property type="evidence" value="ECO:0007669"/>
    <property type="project" value="UniProtKB-UniRule"/>
</dbReference>
<keyword evidence="16" id="KW-1185">Reference proteome</keyword>
<dbReference type="Pfam" id="PF08299">
    <property type="entry name" value="Bac_DnaA_C"/>
    <property type="match status" value="1"/>
</dbReference>
<keyword evidence="7 8" id="KW-0238">DNA-binding</keyword>
<evidence type="ECO:0000256" key="2">
    <source>
        <dbReference type="ARBA" id="ARBA00022490"/>
    </source>
</evidence>
<dbReference type="HAMAP" id="MF_00377">
    <property type="entry name" value="DnaA_bact"/>
    <property type="match status" value="1"/>
</dbReference>
<dbReference type="CDD" id="cd06571">
    <property type="entry name" value="Bac_DnaA_C"/>
    <property type="match status" value="1"/>
</dbReference>
<evidence type="ECO:0000313" key="16">
    <source>
        <dbReference type="Proteomes" id="UP000051074"/>
    </source>
</evidence>
<dbReference type="Gene3D" id="3.30.300.180">
    <property type="match status" value="1"/>
</dbReference>
<dbReference type="GO" id="GO:0005886">
    <property type="term" value="C:plasma membrane"/>
    <property type="evidence" value="ECO:0007669"/>
    <property type="project" value="TreeGrafter"/>
</dbReference>
<dbReference type="FunFam" id="3.40.50.300:FF:000668">
    <property type="entry name" value="Chromosomal replication initiator protein DnaA"/>
    <property type="match status" value="1"/>
</dbReference>
<evidence type="ECO:0000259" key="13">
    <source>
        <dbReference type="SMART" id="SM00382"/>
    </source>
</evidence>
<feature type="binding site" evidence="8">
    <location>
        <position position="189"/>
    </location>
    <ligand>
        <name>ATP</name>
        <dbReference type="ChEBI" id="CHEBI:30616"/>
    </ligand>
</feature>
<feature type="binding site" evidence="8">
    <location>
        <position position="185"/>
    </location>
    <ligand>
        <name>ATP</name>
        <dbReference type="ChEBI" id="CHEBI:30616"/>
    </ligand>
</feature>
<dbReference type="SUPFAM" id="SSF52540">
    <property type="entry name" value="P-loop containing nucleoside triphosphate hydrolases"/>
    <property type="match status" value="1"/>
</dbReference>
<dbReference type="STRING" id="1293597.FC20_GL000326"/>
<evidence type="ECO:0000256" key="12">
    <source>
        <dbReference type="SAM" id="MobiDB-lite"/>
    </source>
</evidence>
<dbReference type="InterPro" id="IPR010921">
    <property type="entry name" value="Trp_repressor/repl_initiator"/>
</dbReference>
<comment type="subunit">
    <text evidence="8">Oligomerizes as a right-handed, spiral filament on DNA at oriC.</text>
</comment>
<dbReference type="InterPro" id="IPR013159">
    <property type="entry name" value="DnaA_C"/>
</dbReference>
<keyword evidence="5 8" id="KW-0067">ATP-binding</keyword>
<sequence>MWKTASDNAKIILQKIFLEGMYLFDLAKFWESFNAEMRSEFNEVSYNAWFKNTRPVSFNKGTHELVISVQTPVAKGYWEQNISARLLQAAYAYAGIDIYPVFVVDEDANNSERMVQPQKREAPAPKAAPAASSREFTKDLRLNEKYTFDNFIQGEGNKLAAGAAMAVADDPGTFYNPLFIFGGVGLGKTHLMQAIGHQMLAENPDAKVVYIQSETFVNDFINSIKNKTQEKFREKYRTADLLLVDDIQFFAKKEGIQEEFFHTFETLYNDKKQIVMTSDRLPTEIPDLSERLVSRFAWGLQVEITPPDLETRIAILRKKAESEGLDVDESTLDYVASQVDTNIRELEGALVKVQAQATIQKQDINIGLARSALADLKLVQKSRGLQISKIQEVVANYFQTTVADIKGKKRVRQIVIPRQIAMYLSRELTDASLPKIGQEFGGKDHTTVMHACDKIARQIKTDTEIKSAVSDLRQMLER</sequence>
<accession>A0A0R1M2R2</accession>
<keyword evidence="6 8" id="KW-0446">Lipid-binding</keyword>
<comment type="subcellular location">
    <subcellularLocation>
        <location evidence="8">Cytoplasm</location>
    </subcellularLocation>
</comment>
<evidence type="ECO:0000313" key="15">
    <source>
        <dbReference type="EMBL" id="KRL02295.1"/>
    </source>
</evidence>
<name>A0A0R1M2R2_9LACO</name>
<dbReference type="InterPro" id="IPR013317">
    <property type="entry name" value="DnaA_dom"/>
</dbReference>
<dbReference type="InterPro" id="IPR038454">
    <property type="entry name" value="DnaA_N_sf"/>
</dbReference>
<evidence type="ECO:0000256" key="8">
    <source>
        <dbReference type="HAMAP-Rule" id="MF_00377"/>
    </source>
</evidence>
<dbReference type="NCBIfam" id="TIGR00362">
    <property type="entry name" value="DnaA"/>
    <property type="match status" value="1"/>
</dbReference>
<dbReference type="PROSITE" id="PS01008">
    <property type="entry name" value="DNAA"/>
    <property type="match status" value="1"/>
</dbReference>
<feature type="binding site" evidence="8">
    <location>
        <position position="188"/>
    </location>
    <ligand>
        <name>ATP</name>
        <dbReference type="ChEBI" id="CHEBI:30616"/>
    </ligand>
</feature>
<dbReference type="PRINTS" id="PR00051">
    <property type="entry name" value="DNAA"/>
</dbReference>
<dbReference type="CDD" id="cd00009">
    <property type="entry name" value="AAA"/>
    <property type="match status" value="1"/>
</dbReference>
<proteinExistence type="inferred from homology"/>
<reference evidence="15 16" key="1">
    <citation type="journal article" date="2015" name="Genome Announc.">
        <title>Expanding the biotechnology potential of lactobacilli through comparative genomics of 213 strains and associated genera.</title>
        <authorList>
            <person name="Sun Z."/>
            <person name="Harris H.M."/>
            <person name="McCann A."/>
            <person name="Guo C."/>
            <person name="Argimon S."/>
            <person name="Zhang W."/>
            <person name="Yang X."/>
            <person name="Jeffery I.B."/>
            <person name="Cooney J.C."/>
            <person name="Kagawa T.F."/>
            <person name="Liu W."/>
            <person name="Song Y."/>
            <person name="Salvetti E."/>
            <person name="Wrobel A."/>
            <person name="Rasinkangas P."/>
            <person name="Parkhill J."/>
            <person name="Rea M.C."/>
            <person name="O'Sullivan O."/>
            <person name="Ritari J."/>
            <person name="Douillard F.P."/>
            <person name="Paul Ross R."/>
            <person name="Yang R."/>
            <person name="Briner A.E."/>
            <person name="Felis G.E."/>
            <person name="de Vos W.M."/>
            <person name="Barrangou R."/>
            <person name="Klaenhammer T.R."/>
            <person name="Caufield P.W."/>
            <person name="Cui Y."/>
            <person name="Zhang H."/>
            <person name="O'Toole P.W."/>
        </authorList>
    </citation>
    <scope>NUCLEOTIDE SEQUENCE [LARGE SCALE GENOMIC DNA]</scope>
    <source>
        <strain evidence="15 16">DSM 19284</strain>
    </source>
</reference>
<keyword evidence="3 8" id="KW-0235">DNA replication</keyword>
<dbReference type="InterPro" id="IPR018312">
    <property type="entry name" value="Chromosome_initiator_DnaA_CS"/>
</dbReference>
<dbReference type="GO" id="GO:0005737">
    <property type="term" value="C:cytoplasm"/>
    <property type="evidence" value="ECO:0007669"/>
    <property type="project" value="UniProtKB-SubCell"/>
</dbReference>
<evidence type="ECO:0000256" key="5">
    <source>
        <dbReference type="ARBA" id="ARBA00022840"/>
    </source>
</evidence>
<comment type="caution">
    <text evidence="8">Lacks conserved residue(s) required for the propagation of feature annotation.</text>
</comment>
<evidence type="ECO:0000256" key="10">
    <source>
        <dbReference type="RuleBase" id="RU000577"/>
    </source>
</evidence>
<dbReference type="Gene3D" id="1.10.8.60">
    <property type="match status" value="1"/>
</dbReference>
<dbReference type="InterPro" id="IPR024633">
    <property type="entry name" value="DnaA_N_dom"/>
</dbReference>
<dbReference type="GO" id="GO:0008289">
    <property type="term" value="F:lipid binding"/>
    <property type="evidence" value="ECO:0007669"/>
    <property type="project" value="UniProtKB-KW"/>
</dbReference>
<comment type="domain">
    <text evidence="8">Domain I is involved in oligomerization and binding regulators, domain II is flexibile and of varying length in different bacteria, domain III forms the AAA+ region, while domain IV binds dsDNA.</text>
</comment>
<dbReference type="InterPro" id="IPR001957">
    <property type="entry name" value="Chromosome_initiator_DnaA"/>
</dbReference>
<dbReference type="EMBL" id="AZDU01000014">
    <property type="protein sequence ID" value="KRL02295.1"/>
    <property type="molecule type" value="Genomic_DNA"/>
</dbReference>
<dbReference type="GO" id="GO:0005524">
    <property type="term" value="F:ATP binding"/>
    <property type="evidence" value="ECO:0007669"/>
    <property type="project" value="UniProtKB-UniRule"/>
</dbReference>
<feature type="compositionally biased region" description="Low complexity" evidence="12">
    <location>
        <begin position="124"/>
        <end position="134"/>
    </location>
</feature>
<feature type="region of interest" description="Domain I, interacts with DnaA modulators" evidence="8">
    <location>
        <begin position="1"/>
        <end position="124"/>
    </location>
</feature>
<evidence type="ECO:0000256" key="9">
    <source>
        <dbReference type="NCBIfam" id="TIGR00362"/>
    </source>
</evidence>
<gene>
    <name evidence="8" type="primary">dnaA</name>
    <name evidence="15" type="ORF">FC20_GL000326</name>
</gene>
<evidence type="ECO:0000259" key="14">
    <source>
        <dbReference type="SMART" id="SM00760"/>
    </source>
</evidence>
<feature type="domain" description="AAA+ ATPase" evidence="13">
    <location>
        <begin position="174"/>
        <end position="303"/>
    </location>
</feature>
<keyword evidence="2 8" id="KW-0963">Cytoplasm</keyword>
<dbReference type="PANTHER" id="PTHR30050:SF2">
    <property type="entry name" value="CHROMOSOMAL REPLICATION INITIATOR PROTEIN DNAA"/>
    <property type="match status" value="1"/>
</dbReference>
<evidence type="ECO:0000256" key="3">
    <source>
        <dbReference type="ARBA" id="ARBA00022705"/>
    </source>
</evidence>
<dbReference type="PANTHER" id="PTHR30050">
    <property type="entry name" value="CHROMOSOMAL REPLICATION INITIATOR PROTEIN DNAA"/>
    <property type="match status" value="1"/>
</dbReference>
<dbReference type="Gene3D" id="3.40.50.300">
    <property type="entry name" value="P-loop containing nucleotide triphosphate hydrolases"/>
    <property type="match status" value="1"/>
</dbReference>
<feature type="domain" description="Chromosomal replication initiator DnaA C-terminal" evidence="14">
    <location>
        <begin position="386"/>
        <end position="455"/>
    </location>
</feature>
<evidence type="ECO:0000256" key="11">
    <source>
        <dbReference type="RuleBase" id="RU004227"/>
    </source>
</evidence>
<dbReference type="Pfam" id="PF11638">
    <property type="entry name" value="DnaA_N"/>
    <property type="match status" value="1"/>
</dbReference>
<protein>
    <recommendedName>
        <fullName evidence="8 9">Chromosomal replication initiator protein DnaA</fullName>
    </recommendedName>
</protein>
<comment type="function">
    <text evidence="8 10">Plays an essential role in the initiation and regulation of chromosomal replication. ATP-DnaA binds to the origin of replication (oriC) to initiate formation of the DNA replication initiation complex once per cell cycle. Binds the DnaA box (a 9 base pair repeat at the origin) and separates the double-stranded (ds)DNA. Forms a right-handed helical filament on oriC DNA; dsDNA binds to the exterior of the filament while single-stranded (ss)DNA is stabiized in the filament's interior. The ATP-DnaA-oriC complex binds and stabilizes one strand of the AT-rich DNA unwinding element (DUE), permitting loading of DNA polymerase. After initiation quickly degrades to an ADP-DnaA complex that is not apt for DNA replication. Binds acidic phospholipids.</text>
</comment>
<dbReference type="InterPro" id="IPR020591">
    <property type="entry name" value="Chromosome_initiator_DnaA-like"/>
</dbReference>
<organism evidence="15 16">
    <name type="scientific">Lactobacillus equicursoris DSM 19284 = JCM 14600 = CIP 110162</name>
    <dbReference type="NCBI Taxonomy" id="1293597"/>
    <lineage>
        <taxon>Bacteria</taxon>
        <taxon>Bacillati</taxon>
        <taxon>Bacillota</taxon>
        <taxon>Bacilli</taxon>
        <taxon>Lactobacillales</taxon>
        <taxon>Lactobacillaceae</taxon>
        <taxon>Lactobacillus</taxon>
    </lineage>
</organism>
<evidence type="ECO:0000256" key="4">
    <source>
        <dbReference type="ARBA" id="ARBA00022741"/>
    </source>
</evidence>
<comment type="caution">
    <text evidence="15">The sequence shown here is derived from an EMBL/GenBank/DDBJ whole genome shotgun (WGS) entry which is preliminary data.</text>
</comment>
<dbReference type="GO" id="GO:0003688">
    <property type="term" value="F:DNA replication origin binding"/>
    <property type="evidence" value="ECO:0007669"/>
    <property type="project" value="UniProtKB-UniRule"/>
</dbReference>
<evidence type="ECO:0000256" key="7">
    <source>
        <dbReference type="ARBA" id="ARBA00023125"/>
    </source>
</evidence>
<dbReference type="AlphaFoldDB" id="A0A0R1M2R2"/>
<dbReference type="InterPro" id="IPR027417">
    <property type="entry name" value="P-loop_NTPase"/>
</dbReference>
<dbReference type="InterPro" id="IPR003593">
    <property type="entry name" value="AAA+_ATPase"/>
</dbReference>
<dbReference type="SUPFAM" id="SSF48295">
    <property type="entry name" value="TrpR-like"/>
    <property type="match status" value="1"/>
</dbReference>
<evidence type="ECO:0000256" key="1">
    <source>
        <dbReference type="ARBA" id="ARBA00006583"/>
    </source>
</evidence>
<feature type="region of interest" description="Domain III, AAA+ region" evidence="8">
    <location>
        <begin position="141"/>
        <end position="357"/>
    </location>
</feature>
<dbReference type="GO" id="GO:0006270">
    <property type="term" value="P:DNA replication initiation"/>
    <property type="evidence" value="ECO:0007669"/>
    <property type="project" value="UniProtKB-UniRule"/>
</dbReference>
<dbReference type="PATRIC" id="fig|1293597.4.peg.371"/>
<dbReference type="FunFam" id="1.10.1750.10:FF:000002">
    <property type="entry name" value="Chromosomal replication initiator protein DnaA"/>
    <property type="match status" value="1"/>
</dbReference>
<comment type="similarity">
    <text evidence="1 8 11">Belongs to the DnaA family.</text>
</comment>
<keyword evidence="4 8" id="KW-0547">Nucleotide-binding</keyword>
<feature type="region of interest" description="Domain IV, binds dsDNA" evidence="8">
    <location>
        <begin position="358"/>
        <end position="478"/>
    </location>
</feature>
<dbReference type="Pfam" id="PF00308">
    <property type="entry name" value="Bac_DnaA"/>
    <property type="match status" value="1"/>
</dbReference>
<dbReference type="SMART" id="SM00382">
    <property type="entry name" value="AAA"/>
    <property type="match status" value="1"/>
</dbReference>
<evidence type="ECO:0000256" key="6">
    <source>
        <dbReference type="ARBA" id="ARBA00023121"/>
    </source>
</evidence>
<feature type="region of interest" description="Disordered" evidence="12">
    <location>
        <begin position="112"/>
        <end position="134"/>
    </location>
</feature>
<feature type="binding site" evidence="8">
    <location>
        <position position="187"/>
    </location>
    <ligand>
        <name>ATP</name>
        <dbReference type="ChEBI" id="CHEBI:30616"/>
    </ligand>
</feature>
<dbReference type="eggNOG" id="COG0593">
    <property type="taxonomic scope" value="Bacteria"/>
</dbReference>
<dbReference type="SMART" id="SM00760">
    <property type="entry name" value="Bac_DnaA_C"/>
    <property type="match status" value="1"/>
</dbReference>
<dbReference type="Proteomes" id="UP000051074">
    <property type="component" value="Unassembled WGS sequence"/>
</dbReference>
<dbReference type="Gene3D" id="1.10.1750.10">
    <property type="match status" value="1"/>
</dbReference>